<organism evidence="1 2">
    <name type="scientific">Roseivirga spongicola</name>
    <dbReference type="NCBI Taxonomy" id="333140"/>
    <lineage>
        <taxon>Bacteria</taxon>
        <taxon>Pseudomonadati</taxon>
        <taxon>Bacteroidota</taxon>
        <taxon>Cytophagia</taxon>
        <taxon>Cytophagales</taxon>
        <taxon>Roseivirgaceae</taxon>
        <taxon>Roseivirga</taxon>
    </lineage>
</organism>
<evidence type="ECO:0000313" key="1">
    <source>
        <dbReference type="EMBL" id="KYG75733.1"/>
    </source>
</evidence>
<protein>
    <submittedName>
        <fullName evidence="1">Uncharacterized protein</fullName>
    </submittedName>
</protein>
<name>A0A150XAJ2_9BACT</name>
<keyword evidence="2" id="KW-1185">Reference proteome</keyword>
<sequence length="310" mass="34248">MKTHYVLIGIGLFFLLAACDESETQNINELEELESSCSSYINTTQANSNFSLELEGTQITPQNGQFHTQFIDNNLHIRAFNSDYSVSVTIPNPSQALYKNDGVDQLEFSGEVTDLKNSTSSQIDCGVFKVTSFDLTSQTLSGLFHFTTTSVNNQPSIAISNGILNDVFITTSNFCKMDFEVDTSVKNIQLNDTWWKFSAAYDSSGEIIASPLCTSWSGGVSISFSEGDEQMNIFGIKNVKTLGYNIDGGTIDFADNHLTHFVNETPAETELKSSIIGNLKGNSYSYTINHNELTLSRIDDGVVFKFFMSE</sequence>
<comment type="caution">
    <text evidence="1">The sequence shown here is derived from an EMBL/GenBank/DDBJ whole genome shotgun (WGS) entry which is preliminary data.</text>
</comment>
<dbReference type="PROSITE" id="PS51257">
    <property type="entry name" value="PROKAR_LIPOPROTEIN"/>
    <property type="match status" value="1"/>
</dbReference>
<dbReference type="AlphaFoldDB" id="A0A150XAJ2"/>
<proteinExistence type="predicted"/>
<reference evidence="1 2" key="1">
    <citation type="submission" date="2016-01" db="EMBL/GenBank/DDBJ databases">
        <title>Genome sequencing of Roseivirga spongicola UST030701-084.</title>
        <authorList>
            <person name="Selvaratnam C."/>
            <person name="Thevarajoo S."/>
            <person name="Goh K.M."/>
            <person name="Ee R."/>
            <person name="Chan K.-G."/>
            <person name="Chong C.S."/>
        </authorList>
    </citation>
    <scope>NUCLEOTIDE SEQUENCE [LARGE SCALE GENOMIC DNA]</scope>
    <source>
        <strain evidence="1 2">UST030701-084</strain>
    </source>
</reference>
<accession>A0A150XAJ2</accession>
<evidence type="ECO:0000313" key="2">
    <source>
        <dbReference type="Proteomes" id="UP000075606"/>
    </source>
</evidence>
<dbReference type="EMBL" id="LRPC01000012">
    <property type="protein sequence ID" value="KYG75733.1"/>
    <property type="molecule type" value="Genomic_DNA"/>
</dbReference>
<gene>
    <name evidence="1" type="ORF">AWW68_07815</name>
</gene>
<dbReference type="RefSeq" id="WP_068219506.1">
    <property type="nucleotide sequence ID" value="NZ_LRPC01000012.1"/>
</dbReference>
<dbReference type="Proteomes" id="UP000075606">
    <property type="component" value="Unassembled WGS sequence"/>
</dbReference>